<sequence length="97" mass="10234">MVGRERRFSVHDLLVALLRDQNIHDGFWGLTVQFEAEGAAVPIAGKPGENLPGLAVAVSGVTLTPATEGENGAVDASLVNPPRPAPVRNRAKVKTLQ</sequence>
<protein>
    <submittedName>
        <fullName evidence="1">Uncharacterized protein</fullName>
    </submittedName>
</protein>
<dbReference type="EMBL" id="LJRI01000697">
    <property type="protein sequence ID" value="KPY92881.1"/>
    <property type="molecule type" value="Genomic_DNA"/>
</dbReference>
<accession>A0A0Q0BIM0</accession>
<evidence type="ECO:0000313" key="1">
    <source>
        <dbReference type="EMBL" id="KPY92881.1"/>
    </source>
</evidence>
<dbReference type="Proteomes" id="UP000050384">
    <property type="component" value="Unassembled WGS sequence"/>
</dbReference>
<evidence type="ECO:0000313" key="2">
    <source>
        <dbReference type="Proteomes" id="UP000050384"/>
    </source>
</evidence>
<gene>
    <name evidence="1" type="ORF">ALO94_01909</name>
</gene>
<comment type="caution">
    <text evidence="1">The sequence shown here is derived from an EMBL/GenBank/DDBJ whole genome shotgun (WGS) entry which is preliminary data.</text>
</comment>
<proteinExistence type="predicted"/>
<name>A0A0Q0BIM0_PSESX</name>
<dbReference type="AlphaFoldDB" id="A0A0Q0BIM0"/>
<dbReference type="PATRIC" id="fig|264459.3.peg.3332"/>
<organism evidence="1 2">
    <name type="scientific">Pseudomonas syringae pv. spinaceae</name>
    <dbReference type="NCBI Taxonomy" id="264459"/>
    <lineage>
        <taxon>Bacteria</taxon>
        <taxon>Pseudomonadati</taxon>
        <taxon>Pseudomonadota</taxon>
        <taxon>Gammaproteobacteria</taxon>
        <taxon>Pseudomonadales</taxon>
        <taxon>Pseudomonadaceae</taxon>
        <taxon>Pseudomonas</taxon>
        <taxon>Pseudomonas syringae</taxon>
    </lineage>
</organism>
<reference evidence="1 2" key="1">
    <citation type="submission" date="2015-09" db="EMBL/GenBank/DDBJ databases">
        <title>Genome announcement of multiple Pseudomonas syringae strains.</title>
        <authorList>
            <person name="Thakur S."/>
            <person name="Wang P.W."/>
            <person name="Gong Y."/>
            <person name="Weir B.S."/>
            <person name="Guttman D.S."/>
        </authorList>
    </citation>
    <scope>NUCLEOTIDE SEQUENCE [LARGE SCALE GENOMIC DNA]</scope>
    <source>
        <strain evidence="1 2">ICMP16929</strain>
    </source>
</reference>